<dbReference type="EMBL" id="WFLM01000005">
    <property type="protein sequence ID" value="KAB8036820.1"/>
    <property type="molecule type" value="Genomic_DNA"/>
</dbReference>
<keyword evidence="2" id="KW-1185">Reference proteome</keyword>
<name>A0A6N6VR98_9BACT</name>
<dbReference type="InterPro" id="IPR030808">
    <property type="entry name" value="Glycosyl_04372"/>
</dbReference>
<comment type="caution">
    <text evidence="1">The sequence shown here is derived from an EMBL/GenBank/DDBJ whole genome shotgun (WGS) entry which is preliminary data.</text>
</comment>
<gene>
    <name evidence="1" type="ORF">GCL60_13325</name>
</gene>
<keyword evidence="1" id="KW-0808">Transferase</keyword>
<evidence type="ECO:0000313" key="2">
    <source>
        <dbReference type="Proteomes" id="UP000437748"/>
    </source>
</evidence>
<dbReference type="NCBIfam" id="TIGR04372">
    <property type="entry name" value="glycosyl_04372"/>
    <property type="match status" value="1"/>
</dbReference>
<organism evidence="1 2">
    <name type="scientific">Silvanigrella paludirubra</name>
    <dbReference type="NCBI Taxonomy" id="2499159"/>
    <lineage>
        <taxon>Bacteria</taxon>
        <taxon>Pseudomonadati</taxon>
        <taxon>Bdellovibrionota</taxon>
        <taxon>Oligoflexia</taxon>
        <taxon>Silvanigrellales</taxon>
        <taxon>Silvanigrellaceae</taxon>
        <taxon>Silvanigrella</taxon>
    </lineage>
</organism>
<reference evidence="1 2" key="1">
    <citation type="submission" date="2019-10" db="EMBL/GenBank/DDBJ databases">
        <title>New species of Slilvanegrellaceae.</title>
        <authorList>
            <person name="Pitt A."/>
            <person name="Hahn M.W."/>
        </authorList>
    </citation>
    <scope>NUCLEOTIDE SEQUENCE [LARGE SCALE GENOMIC DNA]</scope>
    <source>
        <strain evidence="1 2">SP-Ram-0.45-NSY-1</strain>
    </source>
</reference>
<dbReference type="Proteomes" id="UP000437748">
    <property type="component" value="Unassembled WGS sequence"/>
</dbReference>
<sequence>MITYWSKLMLVKLKYRIKLFYKYFLDYIFNYFGKLINYFKLVNLYEKKYNDKFIAILPFDAIGPFILYSNIYYRKCVANNIDPKNDLVLIINDGVSCNNFYFDLISRSFNIQKDPVMFNLIISSNNFLLKKRKILLVNKLIKNGIIYNSHLNSLFKFTEEEKNRGKILLKKMGISESDRLVSVNNRDNYYWEKIRKCHFTHDTYRMSSFANLLPTIKYLQGLNYKIIRCGHFDENEISQDSNIISMQNFNIKDREFLDIYLHYKVEFSIMGSSGIAFAPLNFGKPILYHNFIPLGEGPNAENCVIVPSLIKNSKGDILSLSKIFQMKEWINDCGVLKLISADRFQNSQFYKWNDMIPEESASEDILAGVKELLIRIKNKKFNDEFDENQRKFKNKFPLDHPIRHMVGVCSSDFLNKYGNDILK</sequence>
<dbReference type="AlphaFoldDB" id="A0A6N6VR98"/>
<proteinExistence type="predicted"/>
<accession>A0A6N6VR98</accession>
<protein>
    <submittedName>
        <fullName evidence="1">TIGR04372 family glycosyltransferase</fullName>
    </submittedName>
</protein>
<dbReference type="GO" id="GO:0016740">
    <property type="term" value="F:transferase activity"/>
    <property type="evidence" value="ECO:0007669"/>
    <property type="project" value="UniProtKB-KW"/>
</dbReference>
<evidence type="ECO:0000313" key="1">
    <source>
        <dbReference type="EMBL" id="KAB8036820.1"/>
    </source>
</evidence>